<feature type="region of interest" description="Disordered" evidence="1">
    <location>
        <begin position="640"/>
        <end position="660"/>
    </location>
</feature>
<dbReference type="RefSeq" id="WP_041979414.1">
    <property type="nucleotide sequence ID" value="NZ_CBXV010000009.1"/>
</dbReference>
<keyword evidence="3" id="KW-1185">Reference proteome</keyword>
<name>A0A0B6X3U3_9BACT</name>
<protein>
    <submittedName>
        <fullName evidence="2">CRISPR-associated protein TM1802 (Cas_TM1802)</fullName>
    </submittedName>
</protein>
<evidence type="ECO:0000313" key="2">
    <source>
        <dbReference type="EMBL" id="CDM67164.1"/>
    </source>
</evidence>
<accession>A0A0B6X3U3</accession>
<dbReference type="EMBL" id="CBXV010000009">
    <property type="protein sequence ID" value="CDM67164.1"/>
    <property type="molecule type" value="Genomic_DNA"/>
</dbReference>
<evidence type="ECO:0000313" key="3">
    <source>
        <dbReference type="Proteomes" id="UP000031518"/>
    </source>
</evidence>
<organism evidence="2 3">
    <name type="scientific">Pyrinomonas methylaliphatogenes</name>
    <dbReference type="NCBI Taxonomy" id="454194"/>
    <lineage>
        <taxon>Bacteria</taxon>
        <taxon>Pseudomonadati</taxon>
        <taxon>Acidobacteriota</taxon>
        <taxon>Blastocatellia</taxon>
        <taxon>Blastocatellales</taxon>
        <taxon>Pyrinomonadaceae</taxon>
        <taxon>Pyrinomonas</taxon>
    </lineage>
</organism>
<dbReference type="OrthoDB" id="5422815at2"/>
<evidence type="ECO:0000256" key="1">
    <source>
        <dbReference type="SAM" id="MobiDB-lite"/>
    </source>
</evidence>
<proteinExistence type="predicted"/>
<dbReference type="Pfam" id="PF09484">
    <property type="entry name" value="Cas_TM1802"/>
    <property type="match status" value="1"/>
</dbReference>
<reference evidence="2 3" key="1">
    <citation type="submission" date="2013-12" db="EMBL/GenBank/DDBJ databases">
        <authorList>
            <person name="Stott M."/>
        </authorList>
    </citation>
    <scope>NUCLEOTIDE SEQUENCE [LARGE SCALE GENOMIC DNA]</scope>
    <source>
        <strain evidence="2 3">K22</strain>
    </source>
</reference>
<dbReference type="AlphaFoldDB" id="A0A0B6X3U3"/>
<sequence>MIATLVQVAKELARYEGGKRGWTPEQVVLHRLCESAIKDKSAIKGKEAPKVKVAAIDLATGVVRLEDYKDEERYKYLHALSTGNTAIGPSWLLDFRKTKGGNPKKTREEIIRTGLRKIREALTSFQESGNLSPDDWEKKLDEATQNESLILAVAVQSGKMPGEREEFRNGFIRKKILGERRAKKGASRCAVCGSEGQVSSAIPFRFFTVEKLGFSPMGREVDLWKYAPVCEECAKWLYVAESYFEENLSTKVAGKNTYLLPDLEPGASEVEGSFVRFLWEWRESTKGKAVPEDHFPIAEKPKKARSKRAGDVEVDSLPNLFEGLVEEIDERFKDKPPFRSASLVFYQPGQKFIFLYTISDILPINLRRTKERLRALREMLRNEVLGVEGSSLAQWLKADFEFVGRAWKWPRRGRDETQGALKFSPMHLVEAILTDRPLPECEFWQDADGLLRATYQETISSKDQKRTVQMALAERARYIWTIWALIYCSELLEGGTNGTMQPTPTGQGVNEQFWEDFFRPRLFLDSPAKRAAFLVGVLFGRVEGKQRSERQSKAGEMPIISRLRGLTVSRGEIMAKIFPELMLKLRQLDANTQAIQVIQQAAADFASQSGELSDEEARFCFCLGWALSWTTVDAVGKTLGAPAGEEAEEASPEEEIEGES</sequence>
<dbReference type="STRING" id="454194.PYK22_03213"/>
<dbReference type="InterPro" id="IPR013389">
    <property type="entry name" value="CRISPR-assoc_prot_Cas8b"/>
</dbReference>
<reference evidence="2 3" key="2">
    <citation type="submission" date="2015-01" db="EMBL/GenBank/DDBJ databases">
        <title>Complete genome sequence of Pyrinomonas methylaliphatogenes type strain K22T.</title>
        <authorList>
            <person name="Lee K.C.Y."/>
            <person name="Power J.F."/>
            <person name="Dunfield P.F."/>
            <person name="Morgan X.C."/>
            <person name="Huttenhower C."/>
            <person name="Stott M.B."/>
        </authorList>
    </citation>
    <scope>NUCLEOTIDE SEQUENCE [LARGE SCALE GENOMIC DNA]</scope>
    <source>
        <strain evidence="2 3">K22</strain>
    </source>
</reference>
<feature type="compositionally biased region" description="Acidic residues" evidence="1">
    <location>
        <begin position="645"/>
        <end position="660"/>
    </location>
</feature>
<gene>
    <name evidence="2" type="ORF">PYK22_03213</name>
</gene>
<dbReference type="Proteomes" id="UP000031518">
    <property type="component" value="Unassembled WGS sequence"/>
</dbReference>